<feature type="binding site" evidence="9">
    <location>
        <begin position="173"/>
        <end position="179"/>
    </location>
    <ligand>
        <name>sn-glycerol 1-phosphate</name>
        <dbReference type="ChEBI" id="CHEBI:57685"/>
    </ligand>
</feature>
<keyword evidence="9" id="KW-0963">Cytoplasm</keyword>
<dbReference type="HOGENOM" id="CLU_068610_0_0_2"/>
<organism evidence="10 11">
    <name type="scientific">Desulfurococcus amylolyticus (strain DSM 18924 / JCM 16383 / VKM B-2413 / 1221n)</name>
    <name type="common">Desulfurococcus kamchatkensis</name>
    <dbReference type="NCBI Taxonomy" id="490899"/>
    <lineage>
        <taxon>Archaea</taxon>
        <taxon>Thermoproteota</taxon>
        <taxon>Thermoprotei</taxon>
        <taxon>Desulfurococcales</taxon>
        <taxon>Desulfurococcaceae</taxon>
        <taxon>Desulfurococcus</taxon>
    </lineage>
</organism>
<sequence length="248" mass="26716">MKNKVFNYIVGKIAGGEKLHFTLIDPDKVSRLDELEKLMDIASSAGTDAFLIGGSTSVTPEEAGATAEVLKKSGLPVVVFPGNLNCLTPKADAVLFMVLMNTMEPYYLMQVQVLAAPLIRKYSLETIPTGYIVFNTDTAVGHIGRVYSIPYSKPELVLAYALAAEMMGFKLLYLEAGSGAQSHIPPAFPGIVKKHTELITMVGGGIRSPDAALELIRAGADIIVTGTIMEKDPERGVNIIKTIKKYRG</sequence>
<comment type="pathway">
    <text evidence="9">Membrane lipid metabolism; glycerophospholipid metabolism.</text>
</comment>
<evidence type="ECO:0000313" key="10">
    <source>
        <dbReference type="EMBL" id="ACL11517.1"/>
    </source>
</evidence>
<dbReference type="GO" id="GO:0047294">
    <property type="term" value="F:phosphoglycerol geranylgeranyltransferase activity"/>
    <property type="evidence" value="ECO:0007669"/>
    <property type="project" value="UniProtKB-UniRule"/>
</dbReference>
<evidence type="ECO:0000256" key="6">
    <source>
        <dbReference type="ARBA" id="ARBA00023209"/>
    </source>
</evidence>
<evidence type="ECO:0000313" key="11">
    <source>
        <dbReference type="Proteomes" id="UP000006903"/>
    </source>
</evidence>
<dbReference type="Gene3D" id="3.20.20.390">
    <property type="entry name" value="FMN-linked oxidoreductases"/>
    <property type="match status" value="1"/>
</dbReference>
<dbReference type="RefSeq" id="WP_012608858.1">
    <property type="nucleotide sequence ID" value="NC_011766.1"/>
</dbReference>
<dbReference type="KEGG" id="dka:DKAM_1191"/>
<evidence type="ECO:0000256" key="9">
    <source>
        <dbReference type="HAMAP-Rule" id="MF_00112"/>
    </source>
</evidence>
<dbReference type="EC" id="2.5.1.41" evidence="9"/>
<proteinExistence type="inferred from homology"/>
<dbReference type="NCBIfam" id="NF003198">
    <property type="entry name" value="PRK04169.1-2"/>
    <property type="match status" value="1"/>
</dbReference>
<comment type="catalytic activity">
    <reaction evidence="8 9">
        <text>sn-glycerol 1-phosphate + (2E,6E,10E)-geranylgeranyl diphosphate = sn-3-O-(geranylgeranyl)glycerol 1-phosphate + diphosphate</text>
        <dbReference type="Rhea" id="RHEA:23404"/>
        <dbReference type="ChEBI" id="CHEBI:33019"/>
        <dbReference type="ChEBI" id="CHEBI:57677"/>
        <dbReference type="ChEBI" id="CHEBI:57685"/>
        <dbReference type="ChEBI" id="CHEBI:58756"/>
        <dbReference type="EC" id="2.5.1.41"/>
    </reaction>
</comment>
<dbReference type="UniPathway" id="UPA00940"/>
<feature type="binding site" evidence="9">
    <location>
        <begin position="204"/>
        <end position="205"/>
    </location>
    <ligand>
        <name>sn-glycerol 1-phosphate</name>
        <dbReference type="ChEBI" id="CHEBI:57685"/>
    </ligand>
</feature>
<comment type="caution">
    <text evidence="9">Lacks conserved residue(s) required for the propagation of feature annotation.</text>
</comment>
<comment type="function">
    <text evidence="9">Prenyltransferase that catalyzes the transfer of the geranylgeranyl moiety of geranylgeranyl diphosphate (GGPP) to the C3 hydroxyl of sn-glycerol-1-phosphate (G1P). This reaction is the first ether-bond-formation step in the biosynthesis of archaeal membrane lipids.</text>
</comment>
<dbReference type="InterPro" id="IPR010946">
    <property type="entry name" value="GGGP_synth"/>
</dbReference>
<gene>
    <name evidence="10" type="ordered locus">DKAM_1191</name>
</gene>
<dbReference type="Proteomes" id="UP000006903">
    <property type="component" value="Chromosome"/>
</dbReference>
<keyword evidence="1 9" id="KW-0444">Lipid biosynthesis</keyword>
<evidence type="ECO:0000256" key="3">
    <source>
        <dbReference type="ARBA" id="ARBA00022723"/>
    </source>
</evidence>
<dbReference type="AlphaFoldDB" id="B8D5Y6"/>
<feature type="binding site" evidence="9">
    <location>
        <position position="25"/>
    </location>
    <ligand>
        <name>Mg(2+)</name>
        <dbReference type="ChEBI" id="CHEBI:18420"/>
    </ligand>
</feature>
<keyword evidence="6 9" id="KW-0594">Phospholipid biosynthesis</keyword>
<keyword evidence="2 9" id="KW-0808">Transferase</keyword>
<dbReference type="NCBIfam" id="TIGR01769">
    <property type="entry name" value="GGGP"/>
    <property type="match status" value="1"/>
</dbReference>
<name>B8D5Y6_DESA1</name>
<dbReference type="HAMAP" id="MF_00112">
    <property type="entry name" value="GGGP_HepGP_synthase"/>
    <property type="match status" value="1"/>
</dbReference>
<keyword evidence="7 9" id="KW-1208">Phospholipid metabolism</keyword>
<dbReference type="SUPFAM" id="SSF51395">
    <property type="entry name" value="FMN-linked oxidoreductases"/>
    <property type="match status" value="1"/>
</dbReference>
<dbReference type="Pfam" id="PF01884">
    <property type="entry name" value="PcrB"/>
    <property type="match status" value="1"/>
</dbReference>
<dbReference type="GO" id="GO:0000287">
    <property type="term" value="F:magnesium ion binding"/>
    <property type="evidence" value="ECO:0007669"/>
    <property type="project" value="UniProtKB-UniRule"/>
</dbReference>
<feature type="binding site" evidence="9">
    <location>
        <position position="55"/>
    </location>
    <ligand>
        <name>Mg(2+)</name>
        <dbReference type="ChEBI" id="CHEBI:18420"/>
    </ligand>
</feature>
<evidence type="ECO:0000256" key="4">
    <source>
        <dbReference type="ARBA" id="ARBA00022842"/>
    </source>
</evidence>
<keyword evidence="5 9" id="KW-0443">Lipid metabolism</keyword>
<dbReference type="GO" id="GO:0120536">
    <property type="term" value="F:heptaprenylglyceryl phosphate synthase activity"/>
    <property type="evidence" value="ECO:0007669"/>
    <property type="project" value="UniProtKB-ARBA"/>
</dbReference>
<dbReference type="NCBIfam" id="TIGR01768">
    <property type="entry name" value="GGGP-family"/>
    <property type="match status" value="1"/>
</dbReference>
<dbReference type="STRING" id="490899.DKAM_1191"/>
<dbReference type="eggNOG" id="arCOG01085">
    <property type="taxonomic scope" value="Archaea"/>
</dbReference>
<evidence type="ECO:0000256" key="1">
    <source>
        <dbReference type="ARBA" id="ARBA00022516"/>
    </source>
</evidence>
<evidence type="ECO:0000256" key="8">
    <source>
        <dbReference type="ARBA" id="ARBA00047288"/>
    </source>
</evidence>
<comment type="subcellular location">
    <subcellularLocation>
        <location evidence="9">Cytoplasm</location>
    </subcellularLocation>
</comment>
<dbReference type="PANTHER" id="PTHR40029">
    <property type="match status" value="1"/>
</dbReference>
<keyword evidence="3 9" id="KW-0479">Metal-binding</keyword>
<dbReference type="InterPro" id="IPR038597">
    <property type="entry name" value="GGGP/HepGP_synthase_sf"/>
</dbReference>
<dbReference type="PANTHER" id="PTHR40029:SF2">
    <property type="entry name" value="HEPTAPRENYLGLYCERYL PHOSPHATE SYNTHASE"/>
    <property type="match status" value="1"/>
</dbReference>
<feature type="binding site" evidence="9">
    <location>
        <begin position="226"/>
        <end position="227"/>
    </location>
    <ligand>
        <name>sn-glycerol 1-phosphate</name>
        <dbReference type="ChEBI" id="CHEBI:57685"/>
    </ligand>
</feature>
<comment type="similarity">
    <text evidence="9">Belongs to the GGGP/HepGP synthase family. Group II subfamily.</text>
</comment>
<dbReference type="GO" id="GO:0005737">
    <property type="term" value="C:cytoplasm"/>
    <property type="evidence" value="ECO:0007669"/>
    <property type="project" value="UniProtKB-SubCell"/>
</dbReference>
<dbReference type="GeneID" id="7171644"/>
<dbReference type="InterPro" id="IPR008205">
    <property type="entry name" value="GGGP_HepGP_synthase"/>
</dbReference>
<keyword evidence="4 9" id="KW-0460">Magnesium</keyword>
<protein>
    <recommendedName>
        <fullName evidence="9">Geranylgeranylglyceryl phosphate synthase</fullName>
        <shortName evidence="9">GGGP synthase</shortName>
        <shortName evidence="9">GGGPS</shortName>
        <ecNumber evidence="9">2.5.1.41</ecNumber>
    </recommendedName>
    <alternativeName>
        <fullName evidence="9">(S)-3-O-geranylgeranylglyceryl phosphate synthase</fullName>
    </alternativeName>
    <alternativeName>
        <fullName evidence="9">Phosphoglycerol geranylgeranyltransferase</fullName>
    </alternativeName>
</protein>
<evidence type="ECO:0000256" key="2">
    <source>
        <dbReference type="ARBA" id="ARBA00022679"/>
    </source>
</evidence>
<dbReference type="GO" id="GO:0046474">
    <property type="term" value="P:glycerophospholipid biosynthetic process"/>
    <property type="evidence" value="ECO:0007669"/>
    <property type="project" value="UniProtKB-UniRule"/>
</dbReference>
<accession>B8D5Y6</accession>
<comment type="cofactor">
    <cofactor evidence="9">
        <name>Mg(2+)</name>
        <dbReference type="ChEBI" id="CHEBI:18420"/>
    </cofactor>
</comment>
<evidence type="ECO:0000256" key="7">
    <source>
        <dbReference type="ARBA" id="ARBA00023264"/>
    </source>
</evidence>
<evidence type="ECO:0000256" key="5">
    <source>
        <dbReference type="ARBA" id="ARBA00023098"/>
    </source>
</evidence>
<dbReference type="CDD" id="cd02812">
    <property type="entry name" value="PcrB_like"/>
    <property type="match status" value="1"/>
</dbReference>
<dbReference type="InterPro" id="IPR039074">
    <property type="entry name" value="GGGP/HepGP_synthase_I"/>
</dbReference>
<reference evidence="10 11" key="1">
    <citation type="journal article" date="2009" name="J. Bacteriol.">
        <title>Complete genome sequence of the anaerobic, protein-degrading hyperthermophilic crenarchaeon Desulfurococcus kamchatkensis.</title>
        <authorList>
            <person name="Ravin N.V."/>
            <person name="Mardanov A.V."/>
            <person name="Beletsky A.V."/>
            <person name="Kublanov I.V."/>
            <person name="Kolganova T.V."/>
            <person name="Lebedinsky A.V."/>
            <person name="Chernyh N.A."/>
            <person name="Bonch-Osmolovskaya E.A."/>
            <person name="Skryabin K.G."/>
        </authorList>
    </citation>
    <scope>NUCLEOTIDE SEQUENCE [LARGE SCALE GENOMIC DNA]</scope>
    <source>
        <strain evidence="11">DSM 18924 / JCM 16383 / VKM B-2413 / 1221n</strain>
    </source>
</reference>
<dbReference type="EMBL" id="CP001140">
    <property type="protein sequence ID" value="ACL11517.1"/>
    <property type="molecule type" value="Genomic_DNA"/>
</dbReference>